<proteinExistence type="predicted"/>
<dbReference type="InterPro" id="IPR026906">
    <property type="entry name" value="LRR_5"/>
</dbReference>
<dbReference type="EMBL" id="OU015567">
    <property type="protein sequence ID" value="CAG5113120.1"/>
    <property type="molecule type" value="Genomic_DNA"/>
</dbReference>
<dbReference type="Proteomes" id="UP001158576">
    <property type="component" value="Chromosome 2"/>
</dbReference>
<evidence type="ECO:0000256" key="4">
    <source>
        <dbReference type="SAM" id="MobiDB-lite"/>
    </source>
</evidence>
<evidence type="ECO:0000256" key="1">
    <source>
        <dbReference type="ARBA" id="ARBA00022614"/>
    </source>
</evidence>
<feature type="region of interest" description="Disordered" evidence="4">
    <location>
        <begin position="271"/>
        <end position="371"/>
    </location>
</feature>
<keyword evidence="1" id="KW-0433">Leucine-rich repeat</keyword>
<sequence length="433" mass="47082">MKTSAFLLSAARATCPEQCACEGTVVDCTGAQVQYISELDFPSDVTEINLSDSSLSALRSFDFNGDNGDFANLETVIFDNAEIEYIDDSAFAYLPSLKSASFADSSVSYVSKKAFYECDKIENVDFSNTNLKYLDAHFLIYADNLESLNVAGAAECDCVNNWMKLSDFDEIISGYDCEINLDDASKCAPKSVLPDYVFTFQEGQPATAICFIVGSDIMTIDVQNGGKYRGQRISLYNVGIENHDEYTCTANALNHESVQNFFTINVISSEEANEPTADDASTEEEVVEVDDDDDDENEVDNAQEDNDDDEDAEEVIEESEDNESEDDEPSEVTSEVLSTERPDELEVISEDLTGNDSESSEEDSEASSWKDVSANTACLFGVLCEEGSSEGSSEGSGYDGSGDTAEYSSAISLRFSSMSPASLLLVLLVACLL</sequence>
<keyword evidence="3" id="KW-0677">Repeat</keyword>
<feature type="compositionally biased region" description="Acidic residues" evidence="4">
    <location>
        <begin position="271"/>
        <end position="330"/>
    </location>
</feature>
<protein>
    <submittedName>
        <fullName evidence="5">Oidioi.mRNA.OKI2018_I69.chr2.g7261.t1.cds</fullName>
    </submittedName>
</protein>
<dbReference type="PANTHER" id="PTHR24369:SF210">
    <property type="entry name" value="CHAOPTIN-RELATED"/>
    <property type="match status" value="1"/>
</dbReference>
<gene>
    <name evidence="5" type="ORF">OKIOD_LOCUS16026</name>
</gene>
<dbReference type="InterPro" id="IPR032675">
    <property type="entry name" value="LRR_dom_sf"/>
</dbReference>
<reference evidence="5 6" key="1">
    <citation type="submission" date="2021-04" db="EMBL/GenBank/DDBJ databases">
        <authorList>
            <person name="Bliznina A."/>
        </authorList>
    </citation>
    <scope>NUCLEOTIDE SEQUENCE [LARGE SCALE GENOMIC DNA]</scope>
</reference>
<dbReference type="Gene3D" id="3.80.10.10">
    <property type="entry name" value="Ribonuclease Inhibitor"/>
    <property type="match status" value="1"/>
</dbReference>
<dbReference type="PANTHER" id="PTHR24369">
    <property type="entry name" value="ANTIGEN BSP, PUTATIVE-RELATED"/>
    <property type="match status" value="1"/>
</dbReference>
<keyword evidence="6" id="KW-1185">Reference proteome</keyword>
<dbReference type="InterPro" id="IPR050541">
    <property type="entry name" value="LRR_TM_domain-containing"/>
</dbReference>
<evidence type="ECO:0000256" key="2">
    <source>
        <dbReference type="ARBA" id="ARBA00022729"/>
    </source>
</evidence>
<dbReference type="SUPFAM" id="SSF52058">
    <property type="entry name" value="L domain-like"/>
    <property type="match status" value="1"/>
</dbReference>
<dbReference type="Pfam" id="PF13306">
    <property type="entry name" value="LRR_5"/>
    <property type="match status" value="1"/>
</dbReference>
<organism evidence="5 6">
    <name type="scientific">Oikopleura dioica</name>
    <name type="common">Tunicate</name>
    <dbReference type="NCBI Taxonomy" id="34765"/>
    <lineage>
        <taxon>Eukaryota</taxon>
        <taxon>Metazoa</taxon>
        <taxon>Chordata</taxon>
        <taxon>Tunicata</taxon>
        <taxon>Appendicularia</taxon>
        <taxon>Copelata</taxon>
        <taxon>Oikopleuridae</taxon>
        <taxon>Oikopleura</taxon>
    </lineage>
</organism>
<keyword evidence="2" id="KW-0732">Signal</keyword>
<evidence type="ECO:0000256" key="3">
    <source>
        <dbReference type="ARBA" id="ARBA00022737"/>
    </source>
</evidence>
<accession>A0ABN7TC98</accession>
<evidence type="ECO:0000313" key="5">
    <source>
        <dbReference type="EMBL" id="CAG5113120.1"/>
    </source>
</evidence>
<name>A0ABN7TC98_OIKDI</name>
<evidence type="ECO:0000313" key="6">
    <source>
        <dbReference type="Proteomes" id="UP001158576"/>
    </source>
</evidence>